<dbReference type="RefSeq" id="WP_129213193.1">
    <property type="nucleotide sequence ID" value="NZ_REGR01000012.1"/>
</dbReference>
<evidence type="ECO:0000313" key="3">
    <source>
        <dbReference type="Proteomes" id="UP000290682"/>
    </source>
</evidence>
<protein>
    <submittedName>
        <fullName evidence="2">Uncharacterized protein</fullName>
    </submittedName>
</protein>
<sequence length="82" mass="9880">MHVFYPLVAEPEPDQRRAHPASSRRHSLARAARSLRRRWLRVYYWLARFSRPTGPSLRCCASHRYSELCDCESRKVEQRRPR</sequence>
<feature type="compositionally biased region" description="Basic residues" evidence="1">
    <location>
        <begin position="18"/>
        <end position="27"/>
    </location>
</feature>
<accession>A0ABY0FB25</accession>
<evidence type="ECO:0000313" key="2">
    <source>
        <dbReference type="EMBL" id="RXZ43100.1"/>
    </source>
</evidence>
<reference evidence="2 3" key="1">
    <citation type="submission" date="2018-10" db="EMBL/GenBank/DDBJ databases">
        <title>Draft genome of Fastidiocella sp. strain 375T, a bacterium isolated from a karstic cave dripping water.</title>
        <authorList>
            <person name="Coelho C."/>
            <person name="Verissimo A."/>
            <person name="Tiago I."/>
        </authorList>
    </citation>
    <scope>NUCLEOTIDE SEQUENCE [LARGE SCALE GENOMIC DNA]</scope>
    <source>
        <strain evidence="2 3">CAVE-375</strain>
    </source>
</reference>
<dbReference type="EMBL" id="REGR01000012">
    <property type="protein sequence ID" value="RXZ43100.1"/>
    <property type="molecule type" value="Genomic_DNA"/>
</dbReference>
<organism evidence="2 3">
    <name type="scientific">Crenobacter cavernae</name>
    <dbReference type="NCBI Taxonomy" id="2290923"/>
    <lineage>
        <taxon>Bacteria</taxon>
        <taxon>Pseudomonadati</taxon>
        <taxon>Pseudomonadota</taxon>
        <taxon>Betaproteobacteria</taxon>
        <taxon>Neisseriales</taxon>
        <taxon>Neisseriaceae</taxon>
        <taxon>Crenobacter</taxon>
    </lineage>
</organism>
<evidence type="ECO:0000256" key="1">
    <source>
        <dbReference type="SAM" id="MobiDB-lite"/>
    </source>
</evidence>
<comment type="caution">
    <text evidence="2">The sequence shown here is derived from an EMBL/GenBank/DDBJ whole genome shotgun (WGS) entry which is preliminary data.</text>
</comment>
<proteinExistence type="predicted"/>
<feature type="region of interest" description="Disordered" evidence="1">
    <location>
        <begin position="1"/>
        <end position="27"/>
    </location>
</feature>
<gene>
    <name evidence="2" type="ORF">EBB06_10780</name>
</gene>
<keyword evidence="3" id="KW-1185">Reference proteome</keyword>
<dbReference type="Proteomes" id="UP000290682">
    <property type="component" value="Unassembled WGS sequence"/>
</dbReference>
<name>A0ABY0FB25_9NEIS</name>